<sequence length="194" mass="22244">MKTRCRDCQKLWNSRRQKRNSLPDTGYKRWNKEEDRLLIDVVQRGPDKKWEEIQLCFPERSANACRRRYYKLMDSTPDSIMSDYIPIPKSDIEIQGSIGSWGPLPSFGNIVDFKPNSMEDLVSNSMMDLDSSVSSCKRRVDFTPNLMPNLGTMASVCSDIVMMDSTTEIDSVMVDLILDSTMDFDLVMEVCSTP</sequence>
<dbReference type="InterPro" id="IPR001005">
    <property type="entry name" value="SANT/Myb"/>
</dbReference>
<dbReference type="CDD" id="cd00167">
    <property type="entry name" value="SANT"/>
    <property type="match status" value="1"/>
</dbReference>
<reference evidence="3" key="1">
    <citation type="journal article" date="2023" name="Mol. Phylogenet. Evol.">
        <title>Genome-scale phylogeny and comparative genomics of the fungal order Sordariales.</title>
        <authorList>
            <person name="Hensen N."/>
            <person name="Bonometti L."/>
            <person name="Westerberg I."/>
            <person name="Brannstrom I.O."/>
            <person name="Guillou S."/>
            <person name="Cros-Aarteil S."/>
            <person name="Calhoun S."/>
            <person name="Haridas S."/>
            <person name="Kuo A."/>
            <person name="Mondo S."/>
            <person name="Pangilinan J."/>
            <person name="Riley R."/>
            <person name="LaButti K."/>
            <person name="Andreopoulos B."/>
            <person name="Lipzen A."/>
            <person name="Chen C."/>
            <person name="Yan M."/>
            <person name="Daum C."/>
            <person name="Ng V."/>
            <person name="Clum A."/>
            <person name="Steindorff A."/>
            <person name="Ohm R.A."/>
            <person name="Martin F."/>
            <person name="Silar P."/>
            <person name="Natvig D.O."/>
            <person name="Lalanne C."/>
            <person name="Gautier V."/>
            <person name="Ament-Velasquez S.L."/>
            <person name="Kruys A."/>
            <person name="Hutchinson M.I."/>
            <person name="Powell A.J."/>
            <person name="Barry K."/>
            <person name="Miller A.N."/>
            <person name="Grigoriev I.V."/>
            <person name="Debuchy R."/>
            <person name="Gladieux P."/>
            <person name="Hiltunen Thoren M."/>
            <person name="Johannesson H."/>
        </authorList>
    </citation>
    <scope>NUCLEOTIDE SEQUENCE</scope>
    <source>
        <strain evidence="3">CBS 232.78</strain>
    </source>
</reference>
<dbReference type="InterPro" id="IPR017930">
    <property type="entry name" value="Myb_dom"/>
</dbReference>
<evidence type="ECO:0000313" key="3">
    <source>
        <dbReference type="EMBL" id="KAK3385778.1"/>
    </source>
</evidence>
<evidence type="ECO:0000259" key="2">
    <source>
        <dbReference type="PROSITE" id="PS51294"/>
    </source>
</evidence>
<dbReference type="PROSITE" id="PS51294">
    <property type="entry name" value="HTH_MYB"/>
    <property type="match status" value="1"/>
</dbReference>
<dbReference type="Pfam" id="PF00249">
    <property type="entry name" value="Myb_DNA-binding"/>
    <property type="match status" value="1"/>
</dbReference>
<dbReference type="InterPro" id="IPR009057">
    <property type="entry name" value="Homeodomain-like_sf"/>
</dbReference>
<dbReference type="Proteomes" id="UP001285441">
    <property type="component" value="Unassembled WGS sequence"/>
</dbReference>
<dbReference type="SMART" id="SM00717">
    <property type="entry name" value="SANT"/>
    <property type="match status" value="1"/>
</dbReference>
<dbReference type="EMBL" id="JAULSW010000004">
    <property type="protein sequence ID" value="KAK3385778.1"/>
    <property type="molecule type" value="Genomic_DNA"/>
</dbReference>
<dbReference type="SUPFAM" id="SSF46689">
    <property type="entry name" value="Homeodomain-like"/>
    <property type="match status" value="1"/>
</dbReference>
<feature type="domain" description="Myb-like" evidence="1">
    <location>
        <begin position="22"/>
        <end position="73"/>
    </location>
</feature>
<evidence type="ECO:0008006" key="5">
    <source>
        <dbReference type="Google" id="ProtNLM"/>
    </source>
</evidence>
<dbReference type="AlphaFoldDB" id="A0AAE0TZV6"/>
<protein>
    <recommendedName>
        <fullName evidence="5">Myb-like domain-containing protein</fullName>
    </recommendedName>
</protein>
<reference evidence="3" key="2">
    <citation type="submission" date="2023-06" db="EMBL/GenBank/DDBJ databases">
        <authorList>
            <consortium name="Lawrence Berkeley National Laboratory"/>
            <person name="Haridas S."/>
            <person name="Hensen N."/>
            <person name="Bonometti L."/>
            <person name="Westerberg I."/>
            <person name="Brannstrom I.O."/>
            <person name="Guillou S."/>
            <person name="Cros-Aarteil S."/>
            <person name="Calhoun S."/>
            <person name="Kuo A."/>
            <person name="Mondo S."/>
            <person name="Pangilinan J."/>
            <person name="Riley R."/>
            <person name="LaButti K."/>
            <person name="Andreopoulos B."/>
            <person name="Lipzen A."/>
            <person name="Chen C."/>
            <person name="Yanf M."/>
            <person name="Daum C."/>
            <person name="Ng V."/>
            <person name="Clum A."/>
            <person name="Steindorff A."/>
            <person name="Ohm R."/>
            <person name="Martin F."/>
            <person name="Silar P."/>
            <person name="Natvig D."/>
            <person name="Lalanne C."/>
            <person name="Gautier V."/>
            <person name="Ament-velasquez S.L."/>
            <person name="Kruys A."/>
            <person name="Hutchinson M.I."/>
            <person name="Powell A.J."/>
            <person name="Barry K."/>
            <person name="Miller A.N."/>
            <person name="Grigoriev I.V."/>
            <person name="Debuchy R."/>
            <person name="Gladieux P."/>
            <person name="Thoren M.H."/>
            <person name="Johannesson H."/>
        </authorList>
    </citation>
    <scope>NUCLEOTIDE SEQUENCE</scope>
    <source>
        <strain evidence="3">CBS 232.78</strain>
    </source>
</reference>
<accession>A0AAE0TZV6</accession>
<dbReference type="PROSITE" id="PS50090">
    <property type="entry name" value="MYB_LIKE"/>
    <property type="match status" value="1"/>
</dbReference>
<feature type="domain" description="HTH myb-type" evidence="2">
    <location>
        <begin position="29"/>
        <end position="77"/>
    </location>
</feature>
<dbReference type="Gene3D" id="1.10.10.60">
    <property type="entry name" value="Homeodomain-like"/>
    <property type="match status" value="1"/>
</dbReference>
<gene>
    <name evidence="3" type="ORF">B0H63DRAFT_187570</name>
</gene>
<keyword evidence="4" id="KW-1185">Reference proteome</keyword>
<evidence type="ECO:0000313" key="4">
    <source>
        <dbReference type="Proteomes" id="UP001285441"/>
    </source>
</evidence>
<proteinExistence type="predicted"/>
<organism evidence="3 4">
    <name type="scientific">Podospora didyma</name>
    <dbReference type="NCBI Taxonomy" id="330526"/>
    <lineage>
        <taxon>Eukaryota</taxon>
        <taxon>Fungi</taxon>
        <taxon>Dikarya</taxon>
        <taxon>Ascomycota</taxon>
        <taxon>Pezizomycotina</taxon>
        <taxon>Sordariomycetes</taxon>
        <taxon>Sordariomycetidae</taxon>
        <taxon>Sordariales</taxon>
        <taxon>Podosporaceae</taxon>
        <taxon>Podospora</taxon>
    </lineage>
</organism>
<name>A0AAE0TZV6_9PEZI</name>
<evidence type="ECO:0000259" key="1">
    <source>
        <dbReference type="PROSITE" id="PS50090"/>
    </source>
</evidence>
<comment type="caution">
    <text evidence="3">The sequence shown here is derived from an EMBL/GenBank/DDBJ whole genome shotgun (WGS) entry which is preliminary data.</text>
</comment>